<dbReference type="Pfam" id="PF13540">
    <property type="entry name" value="RCC1_2"/>
    <property type="match status" value="1"/>
</dbReference>
<evidence type="ECO:0000256" key="2">
    <source>
        <dbReference type="PROSITE-ProRule" id="PRU00235"/>
    </source>
</evidence>
<keyword evidence="5" id="KW-1185">Reference proteome</keyword>
<feature type="repeat" description="RCC1" evidence="2">
    <location>
        <begin position="164"/>
        <end position="215"/>
    </location>
</feature>
<dbReference type="InterPro" id="IPR000210">
    <property type="entry name" value="BTB/POZ_dom"/>
</dbReference>
<evidence type="ECO:0000313" key="4">
    <source>
        <dbReference type="EMBL" id="KAJ6242652.1"/>
    </source>
</evidence>
<dbReference type="Pfam" id="PF00651">
    <property type="entry name" value="BTB"/>
    <property type="match status" value="1"/>
</dbReference>
<reference evidence="4" key="1">
    <citation type="submission" date="2022-08" db="EMBL/GenBank/DDBJ databases">
        <title>Novel sulfate-reducing endosymbionts in the free-living metamonad Anaeramoeba.</title>
        <authorList>
            <person name="Jerlstrom-Hultqvist J."/>
            <person name="Cepicka I."/>
            <person name="Gallot-Lavallee L."/>
            <person name="Salas-Leiva D."/>
            <person name="Curtis B.A."/>
            <person name="Zahonova K."/>
            <person name="Pipaliya S."/>
            <person name="Dacks J."/>
            <person name="Roger A.J."/>
        </authorList>
    </citation>
    <scope>NUCLEOTIDE SEQUENCE</scope>
    <source>
        <strain evidence="4">Schooner1</strain>
    </source>
</reference>
<organism evidence="4 5">
    <name type="scientific">Anaeramoeba flamelloides</name>
    <dbReference type="NCBI Taxonomy" id="1746091"/>
    <lineage>
        <taxon>Eukaryota</taxon>
        <taxon>Metamonada</taxon>
        <taxon>Anaeramoebidae</taxon>
        <taxon>Anaeramoeba</taxon>
    </lineage>
</organism>
<dbReference type="InterPro" id="IPR011333">
    <property type="entry name" value="SKP1/BTB/POZ_sf"/>
</dbReference>
<dbReference type="CDD" id="cd18186">
    <property type="entry name" value="BTB_POZ_ZBTB_KLHL-like"/>
    <property type="match status" value="1"/>
</dbReference>
<dbReference type="Gene3D" id="2.130.10.30">
    <property type="entry name" value="Regulator of chromosome condensation 1/beta-lactamase-inhibitor protein II"/>
    <property type="match status" value="2"/>
</dbReference>
<protein>
    <recommendedName>
        <fullName evidence="3">BTB domain-containing protein</fullName>
    </recommendedName>
</protein>
<dbReference type="Gene3D" id="3.30.710.10">
    <property type="entry name" value="Potassium Channel Kv1.1, Chain A"/>
    <property type="match status" value="1"/>
</dbReference>
<comment type="caution">
    <text evidence="4">The sequence shown here is derived from an EMBL/GenBank/DDBJ whole genome shotgun (WGS) entry which is preliminary data.</text>
</comment>
<sequence>MSEFNNYGLGQNTNNWLGCEKTGNVYVPSYLKDFKDQRIRFVAGTSASSLVIGEDFTQKSYGQTITQIEDIENLIDLKSGYYGYLCLFSDGKVSKGDVTLKNVDFFNDKPVKQIARCVSEYLYLCENGDLYSEKSSTPLLVSKNVSRVFAGLYAYHFFYETNDGKLYAKGQNSDGRCGIGSTVDCSTPKEVTEWSNKEILHIGAGYEGAIMLAEVDGENRVYFAGSKGNSGVSGSGQLLNFTNITTLNGKNPIQVDIGCFHCLVVCENGDIYGWGNNAYGQTMKSHNIPTKLDFTPKGEVAVRCGPFRSWIYSPINSVSTVATELNQLLESGILADIEVNGCKAHSVFLQYRTGQPMSQISTFFSGHSKEETELFLHWAYTGSKSNYSKITPLLTAFKINKELFDQKSGNNGLVADLTTMFNDDKTKDFTLLIPDLDNEDSDEDEQEENEDEFDEIPVHKFILVARCGLFREMFTNINEEKDNVKDFSGKSIDTMECLIKFFYTNVIELNADLDFNFLQEELENVSEYFQLNENIKMDKVLQKAQKAFL</sequence>
<dbReference type="InterPro" id="IPR009091">
    <property type="entry name" value="RCC1/BLIP-II"/>
</dbReference>
<name>A0ABQ8YDK8_9EUKA</name>
<feature type="domain" description="BTB" evidence="3">
    <location>
        <begin position="427"/>
        <end position="511"/>
    </location>
</feature>
<dbReference type="PROSITE" id="PS50097">
    <property type="entry name" value="BTB"/>
    <property type="match status" value="1"/>
</dbReference>
<dbReference type="Proteomes" id="UP001150062">
    <property type="component" value="Unassembled WGS sequence"/>
</dbReference>
<keyword evidence="1" id="KW-0677">Repeat</keyword>
<proteinExistence type="predicted"/>
<dbReference type="PANTHER" id="PTHR22872">
    <property type="entry name" value="BTK-BINDING PROTEIN-RELATED"/>
    <property type="match status" value="1"/>
</dbReference>
<gene>
    <name evidence="4" type="ORF">M0813_02500</name>
</gene>
<dbReference type="Pfam" id="PF00415">
    <property type="entry name" value="RCC1"/>
    <property type="match status" value="1"/>
</dbReference>
<dbReference type="InterPro" id="IPR051625">
    <property type="entry name" value="Signaling_Regulatory_Domain"/>
</dbReference>
<dbReference type="InterPro" id="IPR000408">
    <property type="entry name" value="Reg_chr_condens"/>
</dbReference>
<evidence type="ECO:0000259" key="3">
    <source>
        <dbReference type="PROSITE" id="PS50097"/>
    </source>
</evidence>
<evidence type="ECO:0000313" key="5">
    <source>
        <dbReference type="Proteomes" id="UP001150062"/>
    </source>
</evidence>
<accession>A0ABQ8YDK8</accession>
<dbReference type="SUPFAM" id="SSF54695">
    <property type="entry name" value="POZ domain"/>
    <property type="match status" value="1"/>
</dbReference>
<dbReference type="PROSITE" id="PS50012">
    <property type="entry name" value="RCC1_3"/>
    <property type="match status" value="1"/>
</dbReference>
<dbReference type="SUPFAM" id="SSF50985">
    <property type="entry name" value="RCC1/BLIP-II"/>
    <property type="match status" value="2"/>
</dbReference>
<dbReference type="EMBL" id="JAOAOG010000173">
    <property type="protein sequence ID" value="KAJ6242652.1"/>
    <property type="molecule type" value="Genomic_DNA"/>
</dbReference>
<evidence type="ECO:0000256" key="1">
    <source>
        <dbReference type="ARBA" id="ARBA00022737"/>
    </source>
</evidence>